<comment type="caution">
    <text evidence="1">The sequence shown here is derived from an EMBL/GenBank/DDBJ whole genome shotgun (WGS) entry which is preliminary data.</text>
</comment>
<keyword evidence="2" id="KW-1185">Reference proteome</keyword>
<dbReference type="AlphaFoldDB" id="A0A521FYZ3"/>
<sequence length="78" mass="8701">MELKITTFYCLCDDFLISKGWHDDPQCTMSTAEVMTAALTAAAFFSGSYEKSCVFLEQHEYMPASVCFNVSSGMVEAY</sequence>
<reference evidence="1" key="1">
    <citation type="submission" date="2017-07" db="EMBL/GenBank/DDBJ databases">
        <title>The cable genome - Insights into the physiology and evolution of filamentous bacteria capable of sulfide oxidation via long distance electron transfer.</title>
        <authorList>
            <person name="Thorup C."/>
            <person name="Bjerg J.T."/>
            <person name="Schreiber L."/>
            <person name="Nielsen L.P."/>
            <person name="Kjeldsen K.U."/>
            <person name="Boesen T."/>
            <person name="Boggild A."/>
            <person name="Meysman F."/>
            <person name="Geelhoed J."/>
            <person name="Schramm A."/>
        </authorList>
    </citation>
    <scope>NUCLEOTIDE SEQUENCE [LARGE SCALE GENOMIC DNA]</scope>
    <source>
        <strain evidence="1">GS</strain>
    </source>
</reference>
<gene>
    <name evidence="1" type="ORF">CDV28_1451</name>
</gene>
<accession>A0A521FYZ3</accession>
<dbReference type="EMBL" id="NQJD01000045">
    <property type="protein sequence ID" value="TAA73979.1"/>
    <property type="molecule type" value="Genomic_DNA"/>
</dbReference>
<name>A0A521FYZ3_9BACT</name>
<evidence type="ECO:0000313" key="1">
    <source>
        <dbReference type="EMBL" id="TAA73979.1"/>
    </source>
</evidence>
<evidence type="ECO:0000313" key="2">
    <source>
        <dbReference type="Proteomes" id="UP000316238"/>
    </source>
</evidence>
<organism evidence="1 2">
    <name type="scientific">Candidatus Electronema aureum</name>
    <dbReference type="NCBI Taxonomy" id="2005002"/>
    <lineage>
        <taxon>Bacteria</taxon>
        <taxon>Pseudomonadati</taxon>
        <taxon>Thermodesulfobacteriota</taxon>
        <taxon>Desulfobulbia</taxon>
        <taxon>Desulfobulbales</taxon>
        <taxon>Desulfobulbaceae</taxon>
        <taxon>Candidatus Electronema</taxon>
    </lineage>
</organism>
<proteinExistence type="predicted"/>
<dbReference type="Proteomes" id="UP000316238">
    <property type="component" value="Unassembled WGS sequence"/>
</dbReference>
<protein>
    <submittedName>
        <fullName evidence="1">Uncharacterized protein</fullName>
    </submittedName>
</protein>